<dbReference type="AlphaFoldDB" id="A0AAV4WKQ8"/>
<dbReference type="Proteomes" id="UP001054945">
    <property type="component" value="Unassembled WGS sequence"/>
</dbReference>
<name>A0AAV4WKQ8_CAEEX</name>
<comment type="caution">
    <text evidence="1">The sequence shown here is derived from an EMBL/GenBank/DDBJ whole genome shotgun (WGS) entry which is preliminary data.</text>
</comment>
<accession>A0AAV4WKQ8</accession>
<protein>
    <submittedName>
        <fullName evidence="1">Uncharacterized protein</fullName>
    </submittedName>
</protein>
<dbReference type="EMBL" id="BPLR01016257">
    <property type="protein sequence ID" value="GIY82565.1"/>
    <property type="molecule type" value="Genomic_DNA"/>
</dbReference>
<organism evidence="1 2">
    <name type="scientific">Caerostris extrusa</name>
    <name type="common">Bark spider</name>
    <name type="synonym">Caerostris bankana</name>
    <dbReference type="NCBI Taxonomy" id="172846"/>
    <lineage>
        <taxon>Eukaryota</taxon>
        <taxon>Metazoa</taxon>
        <taxon>Ecdysozoa</taxon>
        <taxon>Arthropoda</taxon>
        <taxon>Chelicerata</taxon>
        <taxon>Arachnida</taxon>
        <taxon>Araneae</taxon>
        <taxon>Araneomorphae</taxon>
        <taxon>Entelegynae</taxon>
        <taxon>Araneoidea</taxon>
        <taxon>Araneidae</taxon>
        <taxon>Caerostris</taxon>
    </lineage>
</organism>
<evidence type="ECO:0000313" key="1">
    <source>
        <dbReference type="EMBL" id="GIY82565.1"/>
    </source>
</evidence>
<keyword evidence="2" id="KW-1185">Reference proteome</keyword>
<evidence type="ECO:0000313" key="2">
    <source>
        <dbReference type="Proteomes" id="UP001054945"/>
    </source>
</evidence>
<reference evidence="1 2" key="1">
    <citation type="submission" date="2021-06" db="EMBL/GenBank/DDBJ databases">
        <title>Caerostris extrusa draft genome.</title>
        <authorList>
            <person name="Kono N."/>
            <person name="Arakawa K."/>
        </authorList>
    </citation>
    <scope>NUCLEOTIDE SEQUENCE [LARGE SCALE GENOMIC DNA]</scope>
</reference>
<proteinExistence type="predicted"/>
<sequence>MGCVGRKYEEGVDRRTTGGTCISQWSVSLVRENLDQILGRPLVNTAKIKLPAFGKSQIKRLGTLKPRLESKMKFSDRYMNY</sequence>
<gene>
    <name evidence="1" type="ORF">CEXT_298561</name>
</gene>